<evidence type="ECO:0000313" key="1">
    <source>
        <dbReference type="EMBL" id="CAG8758021.1"/>
    </source>
</evidence>
<dbReference type="EMBL" id="CAJVQA010019225">
    <property type="protein sequence ID" value="CAG8758021.1"/>
    <property type="molecule type" value="Genomic_DNA"/>
</dbReference>
<dbReference type="AlphaFoldDB" id="A0A9N9J0F6"/>
<evidence type="ECO:0000313" key="2">
    <source>
        <dbReference type="Proteomes" id="UP000789759"/>
    </source>
</evidence>
<gene>
    <name evidence="1" type="ORF">CPELLU_LOCUS15124</name>
</gene>
<reference evidence="1" key="1">
    <citation type="submission" date="2021-06" db="EMBL/GenBank/DDBJ databases">
        <authorList>
            <person name="Kallberg Y."/>
            <person name="Tangrot J."/>
            <person name="Rosling A."/>
        </authorList>
    </citation>
    <scope>NUCLEOTIDE SEQUENCE</scope>
    <source>
        <strain evidence="1">FL966</strain>
    </source>
</reference>
<comment type="caution">
    <text evidence="1">The sequence shown here is derived from an EMBL/GenBank/DDBJ whole genome shotgun (WGS) entry which is preliminary data.</text>
</comment>
<sequence length="91" mass="10863">MPNKNLTTSYQPQINDTFESHDKFVNKIKSYAYNLSFTIRLGKSEHLKSENKANCLEKQIINIDLIHNYQMVEENYKFFMSNKWNILDNVK</sequence>
<proteinExistence type="predicted"/>
<feature type="non-terminal residue" evidence="1">
    <location>
        <position position="91"/>
    </location>
</feature>
<organism evidence="1 2">
    <name type="scientific">Cetraspora pellucida</name>
    <dbReference type="NCBI Taxonomy" id="1433469"/>
    <lineage>
        <taxon>Eukaryota</taxon>
        <taxon>Fungi</taxon>
        <taxon>Fungi incertae sedis</taxon>
        <taxon>Mucoromycota</taxon>
        <taxon>Glomeromycotina</taxon>
        <taxon>Glomeromycetes</taxon>
        <taxon>Diversisporales</taxon>
        <taxon>Gigasporaceae</taxon>
        <taxon>Cetraspora</taxon>
    </lineage>
</organism>
<dbReference type="OrthoDB" id="680064at2759"/>
<name>A0A9N9J0F6_9GLOM</name>
<keyword evidence="2" id="KW-1185">Reference proteome</keyword>
<accession>A0A9N9J0F6</accession>
<protein>
    <submittedName>
        <fullName evidence="1">4418_t:CDS:1</fullName>
    </submittedName>
</protein>
<dbReference type="Proteomes" id="UP000789759">
    <property type="component" value="Unassembled WGS sequence"/>
</dbReference>